<evidence type="ECO:0000313" key="4">
    <source>
        <dbReference type="EMBL" id="MCO6047622.1"/>
    </source>
</evidence>
<dbReference type="Proteomes" id="UP001155241">
    <property type="component" value="Unassembled WGS sequence"/>
</dbReference>
<evidence type="ECO:0000313" key="5">
    <source>
        <dbReference type="Proteomes" id="UP001155241"/>
    </source>
</evidence>
<dbReference type="EMBL" id="JAMXLR010000092">
    <property type="protein sequence ID" value="MCO6047622.1"/>
    <property type="molecule type" value="Genomic_DNA"/>
</dbReference>
<dbReference type="PANTHER" id="PTHR44591:SF3">
    <property type="entry name" value="RESPONSE REGULATORY DOMAIN-CONTAINING PROTEIN"/>
    <property type="match status" value="1"/>
</dbReference>
<gene>
    <name evidence="4" type="ORF">NG895_27265</name>
</gene>
<dbReference type="Gene3D" id="3.40.50.2300">
    <property type="match status" value="1"/>
</dbReference>
<dbReference type="InterPro" id="IPR050595">
    <property type="entry name" value="Bact_response_regulator"/>
</dbReference>
<dbReference type="SUPFAM" id="SSF52172">
    <property type="entry name" value="CheY-like"/>
    <property type="match status" value="1"/>
</dbReference>
<organism evidence="4 5">
    <name type="scientific">Aeoliella straminimaris</name>
    <dbReference type="NCBI Taxonomy" id="2954799"/>
    <lineage>
        <taxon>Bacteria</taxon>
        <taxon>Pseudomonadati</taxon>
        <taxon>Planctomycetota</taxon>
        <taxon>Planctomycetia</taxon>
        <taxon>Pirellulales</taxon>
        <taxon>Lacipirellulaceae</taxon>
        <taxon>Aeoliella</taxon>
    </lineage>
</organism>
<dbReference type="GO" id="GO:0000160">
    <property type="term" value="P:phosphorelay signal transduction system"/>
    <property type="evidence" value="ECO:0007669"/>
    <property type="project" value="InterPro"/>
</dbReference>
<reference evidence="4" key="1">
    <citation type="submission" date="2022-06" db="EMBL/GenBank/DDBJ databases">
        <title>Aeoliella straminimaris, a novel planctomycete from sediments.</title>
        <authorList>
            <person name="Vitorino I.R."/>
            <person name="Lage O.M."/>
        </authorList>
    </citation>
    <scope>NUCLEOTIDE SEQUENCE</scope>
    <source>
        <strain evidence="4">ICT_H6.2</strain>
    </source>
</reference>
<feature type="domain" description="Response regulatory" evidence="3">
    <location>
        <begin position="4"/>
        <end position="117"/>
    </location>
</feature>
<dbReference type="PANTHER" id="PTHR44591">
    <property type="entry name" value="STRESS RESPONSE REGULATOR PROTEIN 1"/>
    <property type="match status" value="1"/>
</dbReference>
<evidence type="ECO:0000256" key="1">
    <source>
        <dbReference type="ARBA" id="ARBA00022553"/>
    </source>
</evidence>
<protein>
    <submittedName>
        <fullName evidence="4">Response regulator</fullName>
    </submittedName>
</protein>
<dbReference type="Pfam" id="PF00072">
    <property type="entry name" value="Response_reg"/>
    <property type="match status" value="1"/>
</dbReference>
<dbReference type="RefSeq" id="WP_252855732.1">
    <property type="nucleotide sequence ID" value="NZ_JAMXLR010000092.1"/>
</dbReference>
<evidence type="ECO:0000259" key="3">
    <source>
        <dbReference type="PROSITE" id="PS50110"/>
    </source>
</evidence>
<keyword evidence="1 2" id="KW-0597">Phosphoprotein</keyword>
<dbReference type="AlphaFoldDB" id="A0A9X2JJI1"/>
<dbReference type="SMART" id="SM00448">
    <property type="entry name" value="REC"/>
    <property type="match status" value="1"/>
</dbReference>
<feature type="modified residue" description="4-aspartylphosphate" evidence="2">
    <location>
        <position position="52"/>
    </location>
</feature>
<keyword evidence="5" id="KW-1185">Reference proteome</keyword>
<dbReference type="InterPro" id="IPR001789">
    <property type="entry name" value="Sig_transdc_resp-reg_receiver"/>
</dbReference>
<sequence>MKKRVLLVDDVPSVVRAIQRRISDEFDVELAYSGAAALETMEIASFDVVMTDLDMPKMTGWELIERASGRWPETAFVVLTGNIALREQEEKYRTAICGLLRKPCTVDTIKKAIRKACGMASDDNSASETLTA</sequence>
<comment type="caution">
    <text evidence="4">The sequence shown here is derived from an EMBL/GenBank/DDBJ whole genome shotgun (WGS) entry which is preliminary data.</text>
</comment>
<evidence type="ECO:0000256" key="2">
    <source>
        <dbReference type="PROSITE-ProRule" id="PRU00169"/>
    </source>
</evidence>
<name>A0A9X2JJI1_9BACT</name>
<accession>A0A9X2JJI1</accession>
<dbReference type="PROSITE" id="PS50110">
    <property type="entry name" value="RESPONSE_REGULATORY"/>
    <property type="match status" value="1"/>
</dbReference>
<dbReference type="InterPro" id="IPR011006">
    <property type="entry name" value="CheY-like_superfamily"/>
</dbReference>
<proteinExistence type="predicted"/>